<dbReference type="InterPro" id="IPR004493">
    <property type="entry name" value="Leu-tRNA-synth_Ia_arc/euk"/>
</dbReference>
<feature type="domain" description="Leucine--tRNA ligase RagD-binding" evidence="13">
    <location>
        <begin position="1009"/>
        <end position="1070"/>
    </location>
</feature>
<evidence type="ECO:0000259" key="13">
    <source>
        <dbReference type="Pfam" id="PF24810"/>
    </source>
</evidence>
<dbReference type="CDD" id="cd07959">
    <property type="entry name" value="Anticodon_Ia_Leu_AEc"/>
    <property type="match status" value="1"/>
</dbReference>
<comment type="similarity">
    <text evidence="1">Belongs to the class-I aminoacyl-tRNA synthetase family.</text>
</comment>
<dbReference type="InterPro" id="IPR055416">
    <property type="entry name" value="RBD_LARS1"/>
</dbReference>
<dbReference type="Pfam" id="PF08264">
    <property type="entry name" value="Anticodon_1"/>
    <property type="match status" value="1"/>
</dbReference>
<dbReference type="GO" id="GO:0004823">
    <property type="term" value="F:leucine-tRNA ligase activity"/>
    <property type="evidence" value="ECO:0007669"/>
    <property type="project" value="UniProtKB-EC"/>
</dbReference>
<dbReference type="OrthoDB" id="10249672at2759"/>
<evidence type="ECO:0000259" key="11">
    <source>
        <dbReference type="Pfam" id="PF00133"/>
    </source>
</evidence>
<dbReference type="InterPro" id="IPR002300">
    <property type="entry name" value="aa-tRNA-synth_Ia"/>
</dbReference>
<dbReference type="SUPFAM" id="SSF52374">
    <property type="entry name" value="Nucleotidylyl transferase"/>
    <property type="match status" value="1"/>
</dbReference>
<keyword evidence="7 14" id="KW-0030">Aminoacyl-tRNA synthetase</keyword>
<dbReference type="InterPro" id="IPR013155">
    <property type="entry name" value="M/V/L/I-tRNA-synth_anticd-bd"/>
</dbReference>
<dbReference type="InterPro" id="IPR014729">
    <property type="entry name" value="Rossmann-like_a/b/a_fold"/>
</dbReference>
<name>A0A9P7B3N5_RHOMI</name>
<dbReference type="EMBL" id="PUHQ01000093">
    <property type="protein sequence ID" value="KAG0656690.1"/>
    <property type="molecule type" value="Genomic_DNA"/>
</dbReference>
<keyword evidence="6" id="KW-0648">Protein biosynthesis</keyword>
<organism evidence="14 15">
    <name type="scientific">Rhodotorula mucilaginosa</name>
    <name type="common">Yeast</name>
    <name type="synonym">Rhodotorula rubra</name>
    <dbReference type="NCBI Taxonomy" id="5537"/>
    <lineage>
        <taxon>Eukaryota</taxon>
        <taxon>Fungi</taxon>
        <taxon>Dikarya</taxon>
        <taxon>Basidiomycota</taxon>
        <taxon>Pucciniomycotina</taxon>
        <taxon>Microbotryomycetes</taxon>
        <taxon>Sporidiobolales</taxon>
        <taxon>Sporidiobolaceae</taxon>
        <taxon>Rhodotorula</taxon>
    </lineage>
</organism>
<evidence type="ECO:0000256" key="10">
    <source>
        <dbReference type="SAM" id="MobiDB-lite"/>
    </source>
</evidence>
<dbReference type="Pfam" id="PF24810">
    <property type="entry name" value="RBD_LARS1"/>
    <property type="match status" value="1"/>
</dbReference>
<evidence type="ECO:0000256" key="4">
    <source>
        <dbReference type="ARBA" id="ARBA00022741"/>
    </source>
</evidence>
<evidence type="ECO:0000259" key="12">
    <source>
        <dbReference type="Pfam" id="PF08264"/>
    </source>
</evidence>
<dbReference type="GO" id="GO:0006429">
    <property type="term" value="P:leucyl-tRNA aminoacylation"/>
    <property type="evidence" value="ECO:0007669"/>
    <property type="project" value="InterPro"/>
</dbReference>
<feature type="domain" description="Aminoacyl-tRNA synthetase class Ia" evidence="11">
    <location>
        <begin position="227"/>
        <end position="816"/>
    </location>
</feature>
<keyword evidence="4" id="KW-0547">Nucleotide-binding</keyword>
<dbReference type="FunFam" id="3.90.740.10:FF:000001">
    <property type="entry name" value="Leucine--tRNA ligase, cytoplasmic"/>
    <property type="match status" value="1"/>
</dbReference>
<dbReference type="Gene3D" id="3.40.50.620">
    <property type="entry name" value="HUPs"/>
    <property type="match status" value="1"/>
</dbReference>
<evidence type="ECO:0000256" key="3">
    <source>
        <dbReference type="ARBA" id="ARBA00022598"/>
    </source>
</evidence>
<evidence type="ECO:0000313" key="15">
    <source>
        <dbReference type="Proteomes" id="UP000777482"/>
    </source>
</evidence>
<gene>
    <name evidence="14" type="primary">CDC60</name>
    <name evidence="14" type="ORF">C6P46_006992</name>
</gene>
<dbReference type="Pfam" id="PF00133">
    <property type="entry name" value="tRNA-synt_1"/>
    <property type="match status" value="1"/>
</dbReference>
<dbReference type="Proteomes" id="UP000777482">
    <property type="component" value="Unassembled WGS sequence"/>
</dbReference>
<dbReference type="PANTHER" id="PTHR45794:SF1">
    <property type="entry name" value="LEUCINE--TRNA LIGASE, CYTOPLASMIC"/>
    <property type="match status" value="1"/>
</dbReference>
<keyword evidence="15" id="KW-1185">Reference proteome</keyword>
<keyword evidence="5" id="KW-0067">ATP-binding</keyword>
<evidence type="ECO:0000256" key="9">
    <source>
        <dbReference type="ARBA" id="ARBA00047469"/>
    </source>
</evidence>
<evidence type="ECO:0000256" key="1">
    <source>
        <dbReference type="ARBA" id="ARBA00005594"/>
    </source>
</evidence>
<dbReference type="EC" id="6.1.1.4" evidence="2"/>
<dbReference type="InterPro" id="IPR009080">
    <property type="entry name" value="tRNAsynth_Ia_anticodon-bd"/>
</dbReference>
<dbReference type="Gene3D" id="1.10.730.10">
    <property type="entry name" value="Isoleucyl-tRNA Synthetase, Domain 1"/>
    <property type="match status" value="1"/>
</dbReference>
<evidence type="ECO:0000256" key="8">
    <source>
        <dbReference type="ARBA" id="ARBA00030520"/>
    </source>
</evidence>
<keyword evidence="3" id="KW-0436">Ligase</keyword>
<dbReference type="NCBIfam" id="TIGR00395">
    <property type="entry name" value="leuS_arch"/>
    <property type="match status" value="1"/>
</dbReference>
<dbReference type="SUPFAM" id="SSF50677">
    <property type="entry name" value="ValRS/IleRS/LeuRS editing domain"/>
    <property type="match status" value="1"/>
</dbReference>
<dbReference type="SUPFAM" id="SSF47323">
    <property type="entry name" value="Anticodon-binding domain of a subclass of class I aminoacyl-tRNA synthetases"/>
    <property type="match status" value="1"/>
</dbReference>
<feature type="region of interest" description="Disordered" evidence="10">
    <location>
        <begin position="149"/>
        <end position="193"/>
    </location>
</feature>
<reference evidence="14 15" key="1">
    <citation type="submission" date="2020-11" db="EMBL/GenBank/DDBJ databases">
        <title>Kefir isolates.</title>
        <authorList>
            <person name="Marcisauskas S."/>
            <person name="Kim Y."/>
            <person name="Blasche S."/>
        </authorList>
    </citation>
    <scope>NUCLEOTIDE SEQUENCE [LARGE SCALE GENOMIC DNA]</scope>
    <source>
        <strain evidence="14 15">KR</strain>
    </source>
</reference>
<comment type="caution">
    <text evidence="14">The sequence shown here is derived from an EMBL/GenBank/DDBJ whole genome shotgun (WGS) entry which is preliminary data.</text>
</comment>
<evidence type="ECO:0000256" key="5">
    <source>
        <dbReference type="ARBA" id="ARBA00022840"/>
    </source>
</evidence>
<protein>
    <recommendedName>
        <fullName evidence="2">leucine--tRNA ligase</fullName>
        <ecNumber evidence="2">6.1.1.4</ecNumber>
    </recommendedName>
    <alternativeName>
        <fullName evidence="8">Leucyl-tRNA synthetase</fullName>
    </alternativeName>
</protein>
<dbReference type="GO" id="GO:0002161">
    <property type="term" value="F:aminoacyl-tRNA deacylase activity"/>
    <property type="evidence" value="ECO:0007669"/>
    <property type="project" value="InterPro"/>
</dbReference>
<sequence>MAAAAAPTTATAPPAQNTAKRDLLIALEAKAQQRWQQDHLFQQDSPYSTGEAEIPHEDFAKHAADLREKYPKVLATMPYPYMNGSLHLGHGFSISKIEFLTGFERMRGKRALWPFGFHAVTNRTKTGMPIKAAADKLIREMEMFGPDFEGYGKPNEADEVTPTDEPGNATAVATTSTTTTTASSDPSKAKKGKLAAKSTGLQYQFQIMESIGVPRHEIKKFADPQHWLGYFPPIAETDLNSLGARIDWRRSFITTPINPYYDAFVRWQMNKLHGLGYIKFGKRYTIFSPKDGQPCMDHDRQSGEGVGPQEYIAMKLEVTQWGERASRVKDLVASASAQSQGQQQKVYMLAATLRSETMYGVTNVFVSPTVKYGLYRASTSKGNSTGEEALYICTPRAARNMAYQGLLKDEDKVECLGEIHGKELLGTKVHPALSAHKEVYVVPMETIKDNKGTAIVICMPADSPDDWVTTLDLRKKPEYYNIDPSWVAAEPVSVLTTPTYGNLTAIALVEQMKINSPKDVKQLAEAKEIAYKEGFYGGTMVVGKFKGEKVEDVKTKVRDELVAMNCAFVYSEPENLVMSRSGDECIVALCDQWYLDYGEAGWLKKAELLLSRMNTYQPETRHGFERTLGWLRQWACARSYGLGSKLPWDPQFLVESLSDSTIYMAYYTIAHLLHGPPIDGSKVGPLGITADQMTDEMWEYIFANGEYPPSAPISQDKLNHLKAEFSYFYPMDIRSSGKDLIPNHLTFCIYVHAALFGEEHWPRSMRANGHLMLNGEKMSKSTGNSLTLRESLLKFGADATRVTLADAGDSIEDANFEESTANAAILRLHTLIEWCDELVKNQGQLRRGASDELIWDRIFENEINEAIELSYEAYDKAMYKDALKVGFYQLLSARDLYQLATASEGGMHVDLALRFVRVQALLLAPIAPHVAEHLWSGILGESSSIQTARYPTVSKPVDRSVSDAATYVRSKTKEIRDAELSFAKKKAKGKGAGAGGFDPAKPKACMVWVAKGFPQWQQSAVDLVKQAWTGEAVDDKKIKESLVQQGLIKDKRYMPFIAQLKKRIAQFGFDEAIDRQITFDEVETLAAAMPYIKRSLQMDTIDVCFSDDAERAKEGQPGYVQQIVEAAEPGAPGIVLFNTAA</sequence>
<accession>A0A9P7B3N5</accession>
<feature type="domain" description="Methionyl/Valyl/Leucyl/Isoleucyl-tRNA synthetase anticodon-binding" evidence="12">
    <location>
        <begin position="856"/>
        <end position="976"/>
    </location>
</feature>
<evidence type="ECO:0000256" key="2">
    <source>
        <dbReference type="ARBA" id="ARBA00013164"/>
    </source>
</evidence>
<evidence type="ECO:0000313" key="14">
    <source>
        <dbReference type="EMBL" id="KAG0656690.1"/>
    </source>
</evidence>
<dbReference type="GO" id="GO:0005524">
    <property type="term" value="F:ATP binding"/>
    <property type="evidence" value="ECO:0007669"/>
    <property type="project" value="UniProtKB-KW"/>
</dbReference>
<feature type="compositionally biased region" description="Low complexity" evidence="10">
    <location>
        <begin position="169"/>
        <end position="184"/>
    </location>
</feature>
<comment type="catalytic activity">
    <reaction evidence="9">
        <text>tRNA(Leu) + L-leucine + ATP = L-leucyl-tRNA(Leu) + AMP + diphosphate</text>
        <dbReference type="Rhea" id="RHEA:11688"/>
        <dbReference type="Rhea" id="RHEA-COMP:9613"/>
        <dbReference type="Rhea" id="RHEA-COMP:9622"/>
        <dbReference type="ChEBI" id="CHEBI:30616"/>
        <dbReference type="ChEBI" id="CHEBI:33019"/>
        <dbReference type="ChEBI" id="CHEBI:57427"/>
        <dbReference type="ChEBI" id="CHEBI:78442"/>
        <dbReference type="ChEBI" id="CHEBI:78494"/>
        <dbReference type="ChEBI" id="CHEBI:456215"/>
        <dbReference type="EC" id="6.1.1.4"/>
    </reaction>
</comment>
<evidence type="ECO:0000256" key="7">
    <source>
        <dbReference type="ARBA" id="ARBA00023146"/>
    </source>
</evidence>
<proteinExistence type="inferred from homology"/>
<dbReference type="InterPro" id="IPR009008">
    <property type="entry name" value="Val/Leu/Ile-tRNA-synth_edit"/>
</dbReference>
<dbReference type="AlphaFoldDB" id="A0A9P7B3N5"/>
<evidence type="ECO:0000256" key="6">
    <source>
        <dbReference type="ARBA" id="ARBA00022917"/>
    </source>
</evidence>
<dbReference type="PANTHER" id="PTHR45794">
    <property type="entry name" value="LEUCYL-TRNA SYNTHETASE"/>
    <property type="match status" value="1"/>
</dbReference>
<dbReference type="Gene3D" id="3.90.740.10">
    <property type="entry name" value="Valyl/Leucyl/Isoleucyl-tRNA synthetase, editing domain"/>
    <property type="match status" value="1"/>
</dbReference>